<dbReference type="AlphaFoldDB" id="A0AAX3MXX8"/>
<protein>
    <submittedName>
        <fullName evidence="1">FAD-dependent oxidoreductase</fullName>
    </submittedName>
</protein>
<gene>
    <name evidence="1" type="ORF">PUW23_24010</name>
    <name evidence="2" type="ORF">PUW25_24000</name>
</gene>
<dbReference type="Gene3D" id="3.40.50.720">
    <property type="entry name" value="NAD(P)-binding Rossmann-like Domain"/>
    <property type="match status" value="1"/>
</dbReference>
<dbReference type="Proteomes" id="UP001221519">
    <property type="component" value="Chromosome"/>
</dbReference>
<dbReference type="InterPro" id="IPR036188">
    <property type="entry name" value="FAD/NAD-bd_sf"/>
</dbReference>
<dbReference type="Pfam" id="PF12831">
    <property type="entry name" value="FAD_oxidored"/>
    <property type="match status" value="1"/>
</dbReference>
<evidence type="ECO:0000313" key="4">
    <source>
        <dbReference type="Proteomes" id="UP001221519"/>
    </source>
</evidence>
<dbReference type="PANTHER" id="PTHR42716">
    <property type="entry name" value="L-ASPARTATE OXIDASE"/>
    <property type="match status" value="1"/>
</dbReference>
<accession>A0AAX3MXX8</accession>
<dbReference type="GO" id="GO:0008734">
    <property type="term" value="F:L-aspartate oxidase activity"/>
    <property type="evidence" value="ECO:0007669"/>
    <property type="project" value="InterPro"/>
</dbReference>
<dbReference type="GO" id="GO:0009435">
    <property type="term" value="P:NAD+ biosynthetic process"/>
    <property type="evidence" value="ECO:0007669"/>
    <property type="project" value="InterPro"/>
</dbReference>
<dbReference type="RefSeq" id="WP_047911279.1">
    <property type="nucleotide sequence ID" value="NZ_CP118101.1"/>
</dbReference>
<dbReference type="EMBL" id="CP118101">
    <property type="protein sequence ID" value="WDH82473.1"/>
    <property type="molecule type" value="Genomic_DNA"/>
</dbReference>
<dbReference type="InterPro" id="IPR005288">
    <property type="entry name" value="NadB"/>
</dbReference>
<evidence type="ECO:0000313" key="3">
    <source>
        <dbReference type="Proteomes" id="UP001220962"/>
    </source>
</evidence>
<dbReference type="EMBL" id="CP118108">
    <property type="protein sequence ID" value="WDI02220.1"/>
    <property type="molecule type" value="Genomic_DNA"/>
</dbReference>
<dbReference type="SUPFAM" id="SSF51905">
    <property type="entry name" value="FAD/NAD(P)-binding domain"/>
    <property type="match status" value="1"/>
</dbReference>
<reference evidence="1 4" key="1">
    <citation type="submission" date="2023-02" db="EMBL/GenBank/DDBJ databases">
        <title>Pathogen: clinical or host-associated sample.</title>
        <authorList>
            <person name="Hergert J."/>
            <person name="Casey R."/>
            <person name="Wagner J."/>
            <person name="Young E.L."/>
            <person name="Oakeson K.F."/>
        </authorList>
    </citation>
    <scope>NUCLEOTIDE SEQUENCE</scope>
    <source>
        <strain evidence="2 4">2022CK-00829</strain>
        <strain evidence="1">2022CK-00830</strain>
    </source>
</reference>
<dbReference type="PANTHER" id="PTHR42716:SF1">
    <property type="entry name" value="SLL0471 PROTEIN"/>
    <property type="match status" value="1"/>
</dbReference>
<proteinExistence type="predicted"/>
<evidence type="ECO:0000313" key="1">
    <source>
        <dbReference type="EMBL" id="WDH82473.1"/>
    </source>
</evidence>
<name>A0AAX3MXX8_9BACL</name>
<keyword evidence="4" id="KW-1185">Reference proteome</keyword>
<sequence>MTLVLHADVIVVGASLGGTIAARAAARAGLNVILTEETDWIGGQLTSQAVPPDEHRWIESFGCTASYREFRDRVREYYRRNYPLNDEAMNDPILNPGNGWVSRIAHEPKIALRVLEDMMAAYINSGQIRILYHTVPTGADCKGDHVQSVNVRQVYTGEELVLTGEYFLDGTDNGDLLPIVGAEFVVGAESGEDTGEPHALFKADPCDIQSITHVAALEYVEGSDFTIERPASYDFWKTYTPLPDRMPLFSWYAGDANDTTKQKQFTMFPNDQGITPLWTYRRIVDPSIWREVLPTGEVTLLNWAQNDYYLAPIIGVGAQKQREHEEQARDLTRSLVYWLQTEAPRLDGGAGYPGVRLRGDILGTTDGLAKTAYIRESRRIKARYTVTEHDVSKALRGDQGIKRYRDSVGVGSYHLDLHPTTKSLRSFYIPNYPYEIPLGSLIPIRMKNLLPACKNIGMTQIANGCYRLHPTEWNIGEAAGYLAAYCLKQGIHPAHVYDSSEHLEQYQLLLTEQGVELHWPDEVYDTMY</sequence>
<dbReference type="Proteomes" id="UP001220962">
    <property type="component" value="Chromosome"/>
</dbReference>
<organism evidence="1 3">
    <name type="scientific">Paenibacillus urinalis</name>
    <dbReference type="NCBI Taxonomy" id="521520"/>
    <lineage>
        <taxon>Bacteria</taxon>
        <taxon>Bacillati</taxon>
        <taxon>Bacillota</taxon>
        <taxon>Bacilli</taxon>
        <taxon>Bacillales</taxon>
        <taxon>Paenibacillaceae</taxon>
        <taxon>Paenibacillus</taxon>
    </lineage>
</organism>
<evidence type="ECO:0000313" key="2">
    <source>
        <dbReference type="EMBL" id="WDI02220.1"/>
    </source>
</evidence>